<dbReference type="Gene3D" id="3.40.630.10">
    <property type="entry name" value="Zn peptidases"/>
    <property type="match status" value="1"/>
</dbReference>
<evidence type="ECO:0000313" key="5">
    <source>
        <dbReference type="Proteomes" id="UP000291187"/>
    </source>
</evidence>
<dbReference type="NCBIfam" id="TIGR01891">
    <property type="entry name" value="amidohydrolases"/>
    <property type="match status" value="1"/>
</dbReference>
<evidence type="ECO:0000259" key="3">
    <source>
        <dbReference type="Pfam" id="PF07687"/>
    </source>
</evidence>
<organism evidence="4 5">
    <name type="scientific">Bifidobacterium pseudolongum subsp. globosum</name>
    <dbReference type="NCBI Taxonomy" id="1690"/>
    <lineage>
        <taxon>Bacteria</taxon>
        <taxon>Bacillati</taxon>
        <taxon>Actinomycetota</taxon>
        <taxon>Actinomycetes</taxon>
        <taxon>Bifidobacteriales</taxon>
        <taxon>Bifidobacteriaceae</taxon>
        <taxon>Bifidobacterium</taxon>
    </lineage>
</organism>
<feature type="binding site" evidence="2">
    <location>
        <position position="137"/>
    </location>
    <ligand>
        <name>Mn(2+)</name>
        <dbReference type="ChEBI" id="CHEBI:29035"/>
        <label>2</label>
    </ligand>
</feature>
<evidence type="ECO:0000256" key="1">
    <source>
        <dbReference type="ARBA" id="ARBA00022801"/>
    </source>
</evidence>
<dbReference type="GO" id="GO:0046872">
    <property type="term" value="F:metal ion binding"/>
    <property type="evidence" value="ECO:0007669"/>
    <property type="project" value="UniProtKB-KW"/>
</dbReference>
<comment type="caution">
    <text evidence="4">The sequence shown here is derived from an EMBL/GenBank/DDBJ whole genome shotgun (WGS) entry which is preliminary data.</text>
</comment>
<dbReference type="InterPro" id="IPR011650">
    <property type="entry name" value="Peptidase_M20_dimer"/>
</dbReference>
<gene>
    <name evidence="4" type="ORF">PG2071B_1199</name>
</gene>
<keyword evidence="2" id="KW-0479">Metal-binding</keyword>
<name>A0A4V1Y258_9BIFI</name>
<feature type="binding site" evidence="2">
    <location>
        <position position="103"/>
    </location>
    <ligand>
        <name>Mn(2+)</name>
        <dbReference type="ChEBI" id="CHEBI:29035"/>
        <label>2</label>
    </ligand>
</feature>
<dbReference type="GO" id="GO:0050118">
    <property type="term" value="F:N-acetyldiaminopimelate deacetylase activity"/>
    <property type="evidence" value="ECO:0007669"/>
    <property type="project" value="UniProtKB-ARBA"/>
</dbReference>
<dbReference type="InterPro" id="IPR036264">
    <property type="entry name" value="Bact_exopeptidase_dim_dom"/>
</dbReference>
<dbReference type="EMBL" id="RYUM01000015">
    <property type="protein sequence ID" value="RYQ18433.1"/>
    <property type="molecule type" value="Genomic_DNA"/>
</dbReference>
<accession>A0A4V1Y258</accession>
<dbReference type="Pfam" id="PF07687">
    <property type="entry name" value="M20_dimer"/>
    <property type="match status" value="1"/>
</dbReference>
<dbReference type="PANTHER" id="PTHR11014:SF63">
    <property type="entry name" value="METALLOPEPTIDASE, PUTATIVE (AFU_ORTHOLOGUE AFUA_6G09600)-RELATED"/>
    <property type="match status" value="1"/>
</dbReference>
<dbReference type="Gene3D" id="3.30.70.360">
    <property type="match status" value="1"/>
</dbReference>
<reference evidence="4 5" key="1">
    <citation type="submission" date="2018-12" db="EMBL/GenBank/DDBJ databases">
        <title>Unveiling genomic diversity among members of the Bifidobacterium pseudolongum species, a widely distributed gut commensal of the animal kingdom.</title>
        <authorList>
            <person name="Lugli G.A."/>
            <person name="Duranti S."/>
            <person name="Albert K."/>
            <person name="Mancabelli L."/>
            <person name="Napoli S."/>
            <person name="Viappiani A."/>
            <person name="Anzalone R."/>
            <person name="Longhi G."/>
            <person name="Milani C."/>
            <person name="Turroni F."/>
            <person name="Alessandri G."/>
            <person name="Sela D.A."/>
            <person name="Van Sinderen D."/>
            <person name="Ventura M."/>
        </authorList>
    </citation>
    <scope>NUCLEOTIDE SEQUENCE [LARGE SCALE GENOMIC DNA]</scope>
    <source>
        <strain evidence="4 5">2071B</strain>
    </source>
</reference>
<dbReference type="PIRSF" id="PIRSF005962">
    <property type="entry name" value="Pept_M20D_amidohydro"/>
    <property type="match status" value="1"/>
</dbReference>
<sequence length="390" mass="41411">MESVTAHIALTDELIAIRRHLHAHPERSFHETETSAYLERVLRDHGIDVLANPMETGVVAQITGAHAGPTVALRADVDGLPIHEDSGLDFASANPGVMHGCGHDLHMASLLGAVFWLSAHRDLIGGTVRIIFQPAEELGLGARAVIDAGLVDGVEAIIGTHNNPNYAPGTLAAGTAPMMAGCVRFGVTLHAQGTHAGYPHKGTSPLEAMASIIMSLQTIVSRNVTPFHPLVVSVTEVHGGDVWNVVPTEAGFQGTVRYFHREDGDMAAERFHAIVEQTAAAYGIGASVDWDDFQDPLVSDPALIEPVCAHIPQYASLAPIMPSMAGEDFAEYAKVTRPVFAFVGSNGTPGCADWHSPRFVGFDETVRTGADFYANAALDVLDALRVSGAR</sequence>
<comment type="cofactor">
    <cofactor evidence="2">
        <name>Mn(2+)</name>
        <dbReference type="ChEBI" id="CHEBI:29035"/>
    </cofactor>
    <text evidence="2">The Mn(2+) ion enhances activity.</text>
</comment>
<keyword evidence="1 4" id="KW-0378">Hydrolase</keyword>
<keyword evidence="2" id="KW-0464">Manganese</keyword>
<dbReference type="InterPro" id="IPR002933">
    <property type="entry name" value="Peptidase_M20"/>
</dbReference>
<dbReference type="SUPFAM" id="SSF53187">
    <property type="entry name" value="Zn-dependent exopeptidases"/>
    <property type="match status" value="1"/>
</dbReference>
<proteinExistence type="predicted"/>
<dbReference type="AlphaFoldDB" id="A0A4V1Y258"/>
<dbReference type="SUPFAM" id="SSF55031">
    <property type="entry name" value="Bacterial exopeptidase dimerisation domain"/>
    <property type="match status" value="1"/>
</dbReference>
<dbReference type="GO" id="GO:0019877">
    <property type="term" value="P:diaminopimelate biosynthetic process"/>
    <property type="evidence" value="ECO:0007669"/>
    <property type="project" value="UniProtKB-ARBA"/>
</dbReference>
<evidence type="ECO:0000313" key="4">
    <source>
        <dbReference type="EMBL" id="RYQ18433.1"/>
    </source>
</evidence>
<dbReference type="FunFam" id="3.30.70.360:FF:000001">
    <property type="entry name" value="N-acetyldiaminopimelate deacetylase"/>
    <property type="match status" value="1"/>
</dbReference>
<dbReference type="Proteomes" id="UP000291187">
    <property type="component" value="Unassembled WGS sequence"/>
</dbReference>
<dbReference type="InterPro" id="IPR017439">
    <property type="entry name" value="Amidohydrolase"/>
</dbReference>
<feature type="binding site" evidence="2">
    <location>
        <position position="161"/>
    </location>
    <ligand>
        <name>Mn(2+)</name>
        <dbReference type="ChEBI" id="CHEBI:29035"/>
        <label>2</label>
    </ligand>
</feature>
<protein>
    <submittedName>
        <fullName evidence="4">N-acyl-L-amino acid amidohydrolase</fullName>
    </submittedName>
</protein>
<dbReference type="PANTHER" id="PTHR11014">
    <property type="entry name" value="PEPTIDASE M20 FAMILY MEMBER"/>
    <property type="match status" value="1"/>
</dbReference>
<feature type="binding site" evidence="2">
    <location>
        <position position="355"/>
    </location>
    <ligand>
        <name>Mn(2+)</name>
        <dbReference type="ChEBI" id="CHEBI:29035"/>
        <label>2</label>
    </ligand>
</feature>
<feature type="binding site" evidence="2">
    <location>
        <position position="101"/>
    </location>
    <ligand>
        <name>Mn(2+)</name>
        <dbReference type="ChEBI" id="CHEBI:29035"/>
        <label>2</label>
    </ligand>
</feature>
<dbReference type="Pfam" id="PF01546">
    <property type="entry name" value="Peptidase_M20"/>
    <property type="match status" value="1"/>
</dbReference>
<evidence type="ECO:0000256" key="2">
    <source>
        <dbReference type="PIRSR" id="PIRSR005962-1"/>
    </source>
</evidence>
<feature type="domain" description="Peptidase M20 dimerisation" evidence="3">
    <location>
        <begin position="184"/>
        <end position="281"/>
    </location>
</feature>